<sequence length="303" mass="32130">MRRQHRKKNWGLPALLILVIIILVGGLFLIFRGAKVQGPNDTNSAVSTSVIDTTPQMDTGIYATSTTQNGETVKILLQFKSKHRFARQIVTTGNTVVMLVDSGTYTKSGKQLTLSSTSAVRCDYASTADYNDALPEKMSRYGQGHKAYPQTLNDTLNNQVRLTAKHPSSYDYLGQWLKLKTATDTVDSVSATAAAQDTSAETESSTPASSTPSTDYNSSVSADSSSEAAASSSASSQSSAAASSSSAALTLDQAQALVAQRYPSDQYAIAASGDSNGVYTFTVTNLQTNEQQTVTVSASTTQQ</sequence>
<gene>
    <name evidence="3" type="ORF">ACFQ5J_01410</name>
</gene>
<accession>A0ABW4E5Z5</accession>
<dbReference type="Proteomes" id="UP001597252">
    <property type="component" value="Unassembled WGS sequence"/>
</dbReference>
<comment type="caution">
    <text evidence="3">The sequence shown here is derived from an EMBL/GenBank/DDBJ whole genome shotgun (WGS) entry which is preliminary data.</text>
</comment>
<evidence type="ECO:0000256" key="2">
    <source>
        <dbReference type="SAM" id="Phobius"/>
    </source>
</evidence>
<protein>
    <recommendedName>
        <fullName evidence="5">DUF4352 domain-containing protein</fullName>
    </recommendedName>
</protein>
<dbReference type="RefSeq" id="WP_125748965.1">
    <property type="nucleotide sequence ID" value="NZ_JBHTON010000003.1"/>
</dbReference>
<dbReference type="EMBL" id="JBHTON010000003">
    <property type="protein sequence ID" value="MFD1483906.1"/>
    <property type="molecule type" value="Genomic_DNA"/>
</dbReference>
<keyword evidence="2" id="KW-0812">Transmembrane</keyword>
<organism evidence="3 4">
    <name type="scientific">Lacticaseibacillus baoqingensis</name>
    <dbReference type="NCBI Taxonomy" id="2486013"/>
    <lineage>
        <taxon>Bacteria</taxon>
        <taxon>Bacillati</taxon>
        <taxon>Bacillota</taxon>
        <taxon>Bacilli</taxon>
        <taxon>Lactobacillales</taxon>
        <taxon>Lactobacillaceae</taxon>
        <taxon>Lacticaseibacillus</taxon>
    </lineage>
</organism>
<evidence type="ECO:0000313" key="4">
    <source>
        <dbReference type="Proteomes" id="UP001597252"/>
    </source>
</evidence>
<evidence type="ECO:0000256" key="1">
    <source>
        <dbReference type="SAM" id="MobiDB-lite"/>
    </source>
</evidence>
<feature type="region of interest" description="Disordered" evidence="1">
    <location>
        <begin position="193"/>
        <end position="222"/>
    </location>
</feature>
<feature type="compositionally biased region" description="Low complexity" evidence="1">
    <location>
        <begin position="198"/>
        <end position="222"/>
    </location>
</feature>
<name>A0ABW4E5Z5_9LACO</name>
<keyword evidence="4" id="KW-1185">Reference proteome</keyword>
<evidence type="ECO:0000313" key="3">
    <source>
        <dbReference type="EMBL" id="MFD1483906.1"/>
    </source>
</evidence>
<reference evidence="4" key="1">
    <citation type="journal article" date="2019" name="Int. J. Syst. Evol. Microbiol.">
        <title>The Global Catalogue of Microorganisms (GCM) 10K type strain sequencing project: providing services to taxonomists for standard genome sequencing and annotation.</title>
        <authorList>
            <consortium name="The Broad Institute Genomics Platform"/>
            <consortium name="The Broad Institute Genome Sequencing Center for Infectious Disease"/>
            <person name="Wu L."/>
            <person name="Ma J."/>
        </authorList>
    </citation>
    <scope>NUCLEOTIDE SEQUENCE [LARGE SCALE GENOMIC DNA]</scope>
    <source>
        <strain evidence="4">CCM 8903</strain>
    </source>
</reference>
<keyword evidence="2" id="KW-0472">Membrane</keyword>
<keyword evidence="2" id="KW-1133">Transmembrane helix</keyword>
<proteinExistence type="predicted"/>
<evidence type="ECO:0008006" key="5">
    <source>
        <dbReference type="Google" id="ProtNLM"/>
    </source>
</evidence>
<feature type="transmembrane region" description="Helical" evidence="2">
    <location>
        <begin position="12"/>
        <end position="31"/>
    </location>
</feature>